<evidence type="ECO:0000313" key="2">
    <source>
        <dbReference type="EMBL" id="SJM95067.1"/>
    </source>
</evidence>
<protein>
    <recommendedName>
        <fullName evidence="1">ChrR-like cupin domain-containing protein</fullName>
    </recommendedName>
</protein>
<dbReference type="AlphaFoldDB" id="A0A1R4HFR2"/>
<keyword evidence="3" id="KW-1185">Reference proteome</keyword>
<sequence>MNSHLNNKFSPDDSEQSELNHLLLAEIKPFQPSQISHQSVEARLKARIAQSVAHHAALLTVRAKKGVWQTLKTGIRFKPLWKGTCGNSVLVEFSAGATLPVHRHNWLEEGVVLRGDLHMGDLQLKQFDYHVSPPGSRHASIGSRQGALAYLRGTSLGDKSATLREIIGGLLPMQRGVATTVYNDEEGWQELHPGVFRKQLLTDGVFASYFYRLEAGAQCDSHLHTQDEECVMLSGEVFIGDLLLRENDYQFAPKGSIHDDTYTDVGALLYIRGTA</sequence>
<accession>A0A1R4HFR2</accession>
<dbReference type="SUPFAM" id="SSF51182">
    <property type="entry name" value="RmlC-like cupins"/>
    <property type="match status" value="2"/>
</dbReference>
<dbReference type="Gene3D" id="2.60.120.10">
    <property type="entry name" value="Jelly Rolls"/>
    <property type="match status" value="2"/>
</dbReference>
<dbReference type="OrthoDB" id="345639at2"/>
<dbReference type="InterPro" id="IPR011051">
    <property type="entry name" value="RmlC_Cupin_sf"/>
</dbReference>
<dbReference type="InterPro" id="IPR025979">
    <property type="entry name" value="ChrR-like_cupin_dom"/>
</dbReference>
<dbReference type="EMBL" id="FUKJ01000397">
    <property type="protein sequence ID" value="SJM95067.1"/>
    <property type="molecule type" value="Genomic_DNA"/>
</dbReference>
<reference evidence="3" key="1">
    <citation type="submission" date="2017-02" db="EMBL/GenBank/DDBJ databases">
        <authorList>
            <person name="Daims H."/>
        </authorList>
    </citation>
    <scope>NUCLEOTIDE SEQUENCE [LARGE SCALE GENOMIC DNA]</scope>
</reference>
<evidence type="ECO:0000259" key="1">
    <source>
        <dbReference type="Pfam" id="PF12973"/>
    </source>
</evidence>
<dbReference type="InterPro" id="IPR014710">
    <property type="entry name" value="RmlC-like_jellyroll"/>
</dbReference>
<dbReference type="RefSeq" id="WP_087148045.1">
    <property type="nucleotide sequence ID" value="NZ_FUKJ01000397.1"/>
</dbReference>
<evidence type="ECO:0000313" key="3">
    <source>
        <dbReference type="Proteomes" id="UP000195442"/>
    </source>
</evidence>
<proteinExistence type="predicted"/>
<feature type="domain" description="ChrR-like cupin" evidence="1">
    <location>
        <begin position="181"/>
        <end position="270"/>
    </location>
</feature>
<gene>
    <name evidence="2" type="ORF">CRENPOLYSF2_4560004</name>
</gene>
<organism evidence="2 3">
    <name type="scientific">Crenothrix polyspora</name>
    <dbReference type="NCBI Taxonomy" id="360316"/>
    <lineage>
        <taxon>Bacteria</taxon>
        <taxon>Pseudomonadati</taxon>
        <taxon>Pseudomonadota</taxon>
        <taxon>Gammaproteobacteria</taxon>
        <taxon>Methylococcales</taxon>
        <taxon>Crenotrichaceae</taxon>
        <taxon>Crenothrix</taxon>
    </lineage>
</organism>
<feature type="domain" description="ChrR-like cupin" evidence="1">
    <location>
        <begin position="60"/>
        <end position="148"/>
    </location>
</feature>
<name>A0A1R4HFR2_9GAMM</name>
<dbReference type="Pfam" id="PF12973">
    <property type="entry name" value="Cupin_7"/>
    <property type="match status" value="2"/>
</dbReference>
<dbReference type="Proteomes" id="UP000195442">
    <property type="component" value="Unassembled WGS sequence"/>
</dbReference>